<comment type="caution">
    <text evidence="1">The sequence shown here is derived from an EMBL/GenBank/DDBJ whole genome shotgun (WGS) entry which is preliminary data.</text>
</comment>
<dbReference type="EMBL" id="JAGEVF010000002">
    <property type="protein sequence ID" value="MBO3115761.1"/>
    <property type="molecule type" value="Genomic_DNA"/>
</dbReference>
<evidence type="ECO:0000313" key="1">
    <source>
        <dbReference type="EMBL" id="MBO3115761.1"/>
    </source>
</evidence>
<reference evidence="1 2" key="1">
    <citation type="submission" date="2021-03" db="EMBL/GenBank/DDBJ databases">
        <title>Winogradskyella sp. nov., isolated from costal sediment.</title>
        <authorList>
            <person name="Gao C."/>
        </authorList>
    </citation>
    <scope>NUCLEOTIDE SEQUENCE [LARGE SCALE GENOMIC DNA]</scope>
    <source>
        <strain evidence="1 2">DF17</strain>
    </source>
</reference>
<dbReference type="RefSeq" id="WP_208152536.1">
    <property type="nucleotide sequence ID" value="NZ_JAGEVF010000002.1"/>
</dbReference>
<gene>
    <name evidence="1" type="ORF">J4050_03335</name>
</gene>
<sequence>MANRLKTYRAIAHILNLDTSQSELEALLRQPDFDWDAIVVEGSKHLVLPAMYCSLKRKQLLHCLPEELESYLQELTSINRNRNEAIKLQTLHIIELFTEHNINYVLLKGTALLMANVYEDIGERMIGDIDILVEQSQLTEAFRLLEQQDYVPIDTTFGEKYVEHKHLPRLKTDVFIAAVELHRKVFMDYEHKALSPHNLLSQKQLVDGAWLPNKHHVLLHNILNFQISDYGFQFKAIGFRTVYDHLLITARLTTKFSNSNLNNRNIASFLSYHNELFNQSLYANSRLSYFQKKYFNFRLEHTSFDRLRRRIIYTMNYLKLIGRRIGFFLTKKDYRKSLWADRKRIIFTLRRQIIHNKPPH</sequence>
<dbReference type="InterPro" id="IPR039498">
    <property type="entry name" value="NTP_transf_5"/>
</dbReference>
<protein>
    <submittedName>
        <fullName evidence="1">Nucleotidyltransferase family protein</fullName>
    </submittedName>
</protein>
<accession>A0ABS3SZ48</accession>
<proteinExistence type="predicted"/>
<name>A0ABS3SZ48_9FLAO</name>
<organism evidence="1 2">
    <name type="scientific">Winogradskyella pelagia</name>
    <dbReference type="NCBI Taxonomy" id="2819984"/>
    <lineage>
        <taxon>Bacteria</taxon>
        <taxon>Pseudomonadati</taxon>
        <taxon>Bacteroidota</taxon>
        <taxon>Flavobacteriia</taxon>
        <taxon>Flavobacteriales</taxon>
        <taxon>Flavobacteriaceae</taxon>
        <taxon>Winogradskyella</taxon>
    </lineage>
</organism>
<dbReference type="Pfam" id="PF14907">
    <property type="entry name" value="NTP_transf_5"/>
    <property type="match status" value="1"/>
</dbReference>
<evidence type="ECO:0000313" key="2">
    <source>
        <dbReference type="Proteomes" id="UP000676776"/>
    </source>
</evidence>
<dbReference type="Proteomes" id="UP000676776">
    <property type="component" value="Unassembled WGS sequence"/>
</dbReference>
<keyword evidence="2" id="KW-1185">Reference proteome</keyword>